<organism evidence="1 2">
    <name type="scientific">Segatella bryantii</name>
    <name type="common">Prevotella bryantii</name>
    <dbReference type="NCBI Taxonomy" id="77095"/>
    <lineage>
        <taxon>Bacteria</taxon>
        <taxon>Pseudomonadati</taxon>
        <taxon>Bacteroidota</taxon>
        <taxon>Bacteroidia</taxon>
        <taxon>Bacteroidales</taxon>
        <taxon>Prevotellaceae</taxon>
        <taxon>Segatella</taxon>
    </lineage>
</organism>
<evidence type="ECO:0008006" key="3">
    <source>
        <dbReference type="Google" id="ProtNLM"/>
    </source>
</evidence>
<proteinExistence type="predicted"/>
<dbReference type="Proteomes" id="UP000887043">
    <property type="component" value="Unassembled WGS sequence"/>
</dbReference>
<sequence>MVGCSESDFGGSEQNSLLGKAVNFDASISDAFVTRATYYHDGSFNEGDHLTIFRQEAVSGSSTQFSSDTEISRVYSLQGEYASTVNLGTSWKVLTGATGTYADKRSFVQTAADSLVWENGSTVRFRAWGRSNLANVLNNSKTNKASFYPDYTLSDWITVSGPTETIPMKLLHLACRIGFAPKSGNELAGIELCTEASDYVDDTEEGGLTAVEKAKAVEDAYHTMCMPAGVNMSNGTLYGLTQNHYTNTSDFSTIESSSVISSAAEDGLVPFGLLSADEIVNLVEHPQFMAVDGRRYMISIPYLMDNGTDQGSYIHLPAYTRFRVRLKDVNNGDQAATTNTEGSYHILTIGEVENNGTKVFADGIDLMPGYSYLFTVGYKYGKFTMSVNKSLSWTEQDAVAAETASADGSIATAKYDWWKKALFDAYTNLKNGKTSSYLPEFKIGSAEEFLEFIHLVNGTAATYTSGLTLNGEPEEILYPNATWTKDDETDEEGNAVTVTEEEAPGYVFYWHYQPASSTTAAKFYRSYLTGPYSFYEKNLNTKPHFKITLTADIDLQDVEIPAIGNSADHPFEGVFDGAGHTLKNVYVNGGCLFGYVKGAAISNLKIESNHTTSLLNTATADKEHAVYIAGVSVNAPTTHAIAHTVTGLGYVVGCVHEGTASGALVGTASNLYMYGCMETGSGLTSGAGALLDRYASGSTAFFAPLSSLTWGRFMCNYYDTQRSTGVNAVGTSSVTYLPQQYIRGAHSHVLKAKVDNLLSGDVNYNSLTSRQKEEMYGLAPWKAMNYAIYKYNTSVIGQSYPCNMQYNAGASLIYDNRYPQLSSGAPNSATYSASSYNVLLQNN</sequence>
<gene>
    <name evidence="1" type="ORF">PRRU23_22410</name>
</gene>
<dbReference type="AlphaFoldDB" id="A0AA37MJG2"/>
<accession>A0AA37MJG2</accession>
<dbReference type="Gene3D" id="2.160.20.110">
    <property type="match status" value="1"/>
</dbReference>
<evidence type="ECO:0000313" key="2">
    <source>
        <dbReference type="Proteomes" id="UP000887043"/>
    </source>
</evidence>
<reference evidence="1" key="1">
    <citation type="submission" date="2021-08" db="EMBL/GenBank/DDBJ databases">
        <title>Prevotella lacticifex sp. nov., isolated from rumen of cow.</title>
        <authorList>
            <person name="Shinkai T."/>
            <person name="Ikeyama N."/>
            <person name="Kumagai M."/>
            <person name="Ohmori H."/>
            <person name="Sakamoto M."/>
            <person name="Ohkuma M."/>
            <person name="Mitsumori M."/>
        </authorList>
    </citation>
    <scope>NUCLEOTIDE SEQUENCE</scope>
    <source>
        <strain evidence="1">DSM 11371</strain>
    </source>
</reference>
<comment type="caution">
    <text evidence="1">The sequence shown here is derived from an EMBL/GenBank/DDBJ whole genome shotgun (WGS) entry which is preliminary data.</text>
</comment>
<evidence type="ECO:0000313" key="1">
    <source>
        <dbReference type="EMBL" id="GJG28541.1"/>
    </source>
</evidence>
<protein>
    <recommendedName>
        <fullName evidence="3">Fimbrillin family protein</fullName>
    </recommendedName>
</protein>
<name>A0AA37MJG2_SEGBR</name>
<dbReference type="EMBL" id="BPTR01000001">
    <property type="protein sequence ID" value="GJG28541.1"/>
    <property type="molecule type" value="Genomic_DNA"/>
</dbReference>